<dbReference type="STRING" id="1121420.SAMN02746098_00141"/>
<dbReference type="EMBL" id="FQXJ01000003">
    <property type="protein sequence ID" value="SHH09056.1"/>
    <property type="molecule type" value="Genomic_DNA"/>
</dbReference>
<dbReference type="OrthoDB" id="1907806at2"/>
<evidence type="ECO:0000313" key="1">
    <source>
        <dbReference type="EMBL" id="SHH09056.1"/>
    </source>
</evidence>
<dbReference type="RefSeq" id="WP_073027063.1">
    <property type="nucleotide sequence ID" value="NZ_FQXJ01000003.1"/>
</dbReference>
<dbReference type="AlphaFoldDB" id="A0A1M5Q553"/>
<proteinExistence type="predicted"/>
<dbReference type="Proteomes" id="UP000183954">
    <property type="component" value="Unassembled WGS sequence"/>
</dbReference>
<evidence type="ECO:0000313" key="2">
    <source>
        <dbReference type="Proteomes" id="UP000183954"/>
    </source>
</evidence>
<evidence type="ECO:0008006" key="3">
    <source>
        <dbReference type="Google" id="ProtNLM"/>
    </source>
</evidence>
<accession>A0A1M5Q553</accession>
<gene>
    <name evidence="1" type="ORF">SAMN02746098_00141</name>
</gene>
<name>A0A1M5Q553_9FIRM</name>
<reference evidence="2" key="1">
    <citation type="submission" date="2016-11" db="EMBL/GenBank/DDBJ databases">
        <authorList>
            <person name="Varghese N."/>
            <person name="Submissions S."/>
        </authorList>
    </citation>
    <scope>NUCLEOTIDE SEQUENCE [LARGE SCALE GENOMIC DNA]</scope>
    <source>
        <strain evidence="2">DSM 15449</strain>
    </source>
</reference>
<organism evidence="1 2">
    <name type="scientific">Desulfosporosinus lacus DSM 15449</name>
    <dbReference type="NCBI Taxonomy" id="1121420"/>
    <lineage>
        <taxon>Bacteria</taxon>
        <taxon>Bacillati</taxon>
        <taxon>Bacillota</taxon>
        <taxon>Clostridia</taxon>
        <taxon>Eubacteriales</taxon>
        <taxon>Desulfitobacteriaceae</taxon>
        <taxon>Desulfosporosinus</taxon>
    </lineage>
</organism>
<keyword evidence="2" id="KW-1185">Reference proteome</keyword>
<sequence length="105" mass="12114">MGVLIDLIYENPIEAMATHDIKVHKLNLCADIAGFVYKSRKDIYHIVINSNLNWQTQTKVFLHEVSHIENDLPKVGYIVGLDMRHDPMEIRADWEAKVTAKSYGY</sequence>
<protein>
    <recommendedName>
        <fullName evidence="3">IrrE N-terminal-like domain-containing protein</fullName>
    </recommendedName>
</protein>